<proteinExistence type="predicted"/>
<evidence type="ECO:0000313" key="2">
    <source>
        <dbReference type="Proteomes" id="UP000215902"/>
    </source>
</evidence>
<dbReference type="AlphaFoldDB" id="A0A267DR01"/>
<gene>
    <name evidence="1" type="ORF">BOX15_Mlig034520g1</name>
</gene>
<protein>
    <submittedName>
        <fullName evidence="1">Uncharacterized protein</fullName>
    </submittedName>
</protein>
<comment type="caution">
    <text evidence="1">The sequence shown here is derived from an EMBL/GenBank/DDBJ whole genome shotgun (WGS) entry which is preliminary data.</text>
</comment>
<organism evidence="1 2">
    <name type="scientific">Macrostomum lignano</name>
    <dbReference type="NCBI Taxonomy" id="282301"/>
    <lineage>
        <taxon>Eukaryota</taxon>
        <taxon>Metazoa</taxon>
        <taxon>Spiralia</taxon>
        <taxon>Lophotrochozoa</taxon>
        <taxon>Platyhelminthes</taxon>
        <taxon>Rhabditophora</taxon>
        <taxon>Macrostomorpha</taxon>
        <taxon>Macrostomida</taxon>
        <taxon>Macrostomidae</taxon>
        <taxon>Macrostomum</taxon>
    </lineage>
</organism>
<sequence length="92" mass="10571">IPQLWGRILISMEMCRILAYLFIIGSLVSSVDQQKQQQEKSKQPSRLTFSCIYTQVCRPTMEDCETACPDGWSQPCHLEPASKKYCCTGCFW</sequence>
<dbReference type="Proteomes" id="UP000215902">
    <property type="component" value="Unassembled WGS sequence"/>
</dbReference>
<accession>A0A267DR01</accession>
<dbReference type="EMBL" id="NIVC01003370">
    <property type="protein sequence ID" value="PAA51723.1"/>
    <property type="molecule type" value="Genomic_DNA"/>
</dbReference>
<name>A0A267DR01_9PLAT</name>
<reference evidence="1 2" key="1">
    <citation type="submission" date="2017-06" db="EMBL/GenBank/DDBJ databases">
        <title>A platform for efficient transgenesis in Macrostomum lignano, a flatworm model organism for stem cell research.</title>
        <authorList>
            <person name="Berezikov E."/>
        </authorList>
    </citation>
    <scope>NUCLEOTIDE SEQUENCE [LARGE SCALE GENOMIC DNA]</scope>
    <source>
        <strain evidence="1">DV1</strain>
        <tissue evidence="1">Whole organism</tissue>
    </source>
</reference>
<evidence type="ECO:0000313" key="1">
    <source>
        <dbReference type="EMBL" id="PAA51723.1"/>
    </source>
</evidence>
<keyword evidence="2" id="KW-1185">Reference proteome</keyword>
<feature type="non-terminal residue" evidence="1">
    <location>
        <position position="1"/>
    </location>
</feature>